<dbReference type="STRING" id="1314783.A0A165KRA2"/>
<feature type="compositionally biased region" description="Basic and acidic residues" evidence="6">
    <location>
        <begin position="787"/>
        <end position="834"/>
    </location>
</feature>
<evidence type="ECO:0008006" key="9">
    <source>
        <dbReference type="Google" id="ProtNLM"/>
    </source>
</evidence>
<feature type="compositionally biased region" description="Basic and acidic residues" evidence="6">
    <location>
        <begin position="333"/>
        <end position="346"/>
    </location>
</feature>
<feature type="region of interest" description="Disordered" evidence="6">
    <location>
        <begin position="872"/>
        <end position="923"/>
    </location>
</feature>
<accession>A0A165KRA2</accession>
<feature type="compositionally biased region" description="Basic and acidic residues" evidence="6">
    <location>
        <begin position="132"/>
        <end position="144"/>
    </location>
</feature>
<feature type="region of interest" description="Disordered" evidence="6">
    <location>
        <begin position="1"/>
        <end position="286"/>
    </location>
</feature>
<feature type="compositionally biased region" description="Polar residues" evidence="6">
    <location>
        <begin position="24"/>
        <end position="33"/>
    </location>
</feature>
<feature type="compositionally biased region" description="Acidic residues" evidence="6">
    <location>
        <begin position="122"/>
        <end position="131"/>
    </location>
</feature>
<evidence type="ECO:0000256" key="2">
    <source>
        <dbReference type="ARBA" id="ARBA00022491"/>
    </source>
</evidence>
<comment type="subcellular location">
    <subcellularLocation>
        <location evidence="1">Nucleus</location>
    </subcellularLocation>
</comment>
<dbReference type="Proteomes" id="UP000076727">
    <property type="component" value="Unassembled WGS sequence"/>
</dbReference>
<feature type="region of interest" description="Disordered" evidence="6">
    <location>
        <begin position="946"/>
        <end position="1231"/>
    </location>
</feature>
<feature type="compositionally biased region" description="Basic residues" evidence="6">
    <location>
        <begin position="872"/>
        <end position="887"/>
    </location>
</feature>
<protein>
    <recommendedName>
        <fullName evidence="9">Sds3-like-domain-containing protein</fullName>
    </recommendedName>
</protein>
<keyword evidence="4" id="KW-0804">Transcription</keyword>
<evidence type="ECO:0000256" key="1">
    <source>
        <dbReference type="ARBA" id="ARBA00004123"/>
    </source>
</evidence>
<evidence type="ECO:0000256" key="4">
    <source>
        <dbReference type="ARBA" id="ARBA00023163"/>
    </source>
</evidence>
<dbReference type="GO" id="GO:0005654">
    <property type="term" value="C:nucleoplasm"/>
    <property type="evidence" value="ECO:0007669"/>
    <property type="project" value="UniProtKB-ARBA"/>
</dbReference>
<gene>
    <name evidence="7" type="ORF">DAEQUDRAFT_733778</name>
</gene>
<feature type="compositionally biased region" description="Basic and acidic residues" evidence="6">
    <location>
        <begin position="526"/>
        <end position="542"/>
    </location>
</feature>
<proteinExistence type="predicted"/>
<feature type="compositionally biased region" description="Low complexity" evidence="6">
    <location>
        <begin position="1106"/>
        <end position="1115"/>
    </location>
</feature>
<feature type="region of interest" description="Disordered" evidence="6">
    <location>
        <begin position="758"/>
        <end position="835"/>
    </location>
</feature>
<evidence type="ECO:0000313" key="7">
    <source>
        <dbReference type="EMBL" id="KZT63478.1"/>
    </source>
</evidence>
<dbReference type="EMBL" id="KV429180">
    <property type="protein sequence ID" value="KZT63478.1"/>
    <property type="molecule type" value="Genomic_DNA"/>
</dbReference>
<feature type="compositionally biased region" description="Basic and acidic residues" evidence="6">
    <location>
        <begin position="94"/>
        <end position="106"/>
    </location>
</feature>
<feature type="compositionally biased region" description="Polar residues" evidence="6">
    <location>
        <begin position="1136"/>
        <end position="1146"/>
    </location>
</feature>
<reference evidence="7 8" key="1">
    <citation type="journal article" date="2016" name="Mol. Biol. Evol.">
        <title>Comparative Genomics of Early-Diverging Mushroom-Forming Fungi Provides Insights into the Origins of Lignocellulose Decay Capabilities.</title>
        <authorList>
            <person name="Nagy L.G."/>
            <person name="Riley R."/>
            <person name="Tritt A."/>
            <person name="Adam C."/>
            <person name="Daum C."/>
            <person name="Floudas D."/>
            <person name="Sun H."/>
            <person name="Yadav J.S."/>
            <person name="Pangilinan J."/>
            <person name="Larsson K.H."/>
            <person name="Matsuura K."/>
            <person name="Barry K."/>
            <person name="Labutti K."/>
            <person name="Kuo R."/>
            <person name="Ohm R.A."/>
            <person name="Bhattacharya S.S."/>
            <person name="Shirouzu T."/>
            <person name="Yoshinaga Y."/>
            <person name="Martin F.M."/>
            <person name="Grigoriev I.V."/>
            <person name="Hibbett D.S."/>
        </authorList>
    </citation>
    <scope>NUCLEOTIDE SEQUENCE [LARGE SCALE GENOMIC DNA]</scope>
    <source>
        <strain evidence="7 8">L-15889</strain>
    </source>
</reference>
<keyword evidence="5" id="KW-0539">Nucleus</keyword>
<feature type="compositionally biased region" description="Acidic residues" evidence="6">
    <location>
        <begin position="145"/>
        <end position="191"/>
    </location>
</feature>
<sequence length="1231" mass="132668">MTGSTVSLEPLSSPSPSPPPLEENQSVSGSNHSGPVALDPTLDSGSELSELTEEEQEENSKAEVRNSSRPRDSKRKRSNLLPPPMWDWAYKSTKKSEKGDWRTRLVEEEEEEEQSGPAKAMEEEEDDEPERGDDPERTVPREVESEGEDEREDDDDELPVDAEALEPLPDDQLENEDATDEEEIDEDDGEPDAAISGPTSRAGSHKGGASPELSDDENGDDEEAGEEPAEDEAPLAESDAEDDAGVPEAVEPATPLDMAPAAPDVNGALMDVDQLVPPPPLVAPTPHMAAASSIMAGSTVVVPPSRSASTSSSASGSPSSSRSPTPEAEADVPSDREAEPEREAKGTRGSRRKRRTRARKSKADVAADRDLEVDGDGDQPAAIDGEDGDVADVEEADLDSPELELELESDLQPAHRAEALDVLATIELRFALLRERLYVEKMEALAWEETLVAEGTHPELLHLNEELSKRRDKRLELASRRRDLDVLNVTKRRKLDEDGVWSWWKAERDDLQTEMISETNRKRRKLERERRALERPQPERRMPGPPQEIRAPPTLRDIVKAYPFGLASSGHASRIKDPASLGPLAYPQLSTLPITDIARDLEFLFQHRRGAAGFDPHRQMVHPALGAPVPQQLEYPMNMAMVNGPGPGNRFGPAPAGFQHPHYPEMQPPMGMQAFPPQASRPIHHPSAVPGSLPNLHPSQAIDQDMGPHRPGSGPAQPGMHMQQQFGGMVPMNGPGGLMRPRSISPVPVQTAQNRMVPSPAPPGFSQPKSNGWVSGGPPGPSMLGVGDKELKRPGSGPDVRDAELERERFIEGQKARDKMERERDLGREREQERGYPMQMIPQRHAGHQHAHSHVHAPPGQPPHVHVVQHHHRLGPHHHHVVHHHHPPQANGPGGSAQGPPMSALSSGVGAGPGSLSSPRPPREIEQRHIHPSASMEIDMTAGPSRQLPHMLVDGPRDRPRPIGPAPIGPHERLMTPFTMQPSFPGSPRNAPPPPTAPSSIGPSRRGSFTTNDDNGLPRPASSASTSRPSQGHAQNNTHRHNISRRPQTPPPPQSRPSTWSSPTHGRPMDYAHPRSPPHVNGGSAPQMSPPGTGAGFPGPMRSPTRAGQPPLGLQLPPPPSLSSSARSPPMGSEGTIASMNGSPSLKSFGRPPSPGLPKSHLAAPRPMGLSNPEPGGMGPLRTSPAGPLFSPPSQSNPNQLRPPRISNGSIPDIHPSGGPIAPKIVPVDGS</sequence>
<evidence type="ECO:0000256" key="3">
    <source>
        <dbReference type="ARBA" id="ARBA00023015"/>
    </source>
</evidence>
<keyword evidence="3" id="KW-0805">Transcription regulation</keyword>
<name>A0A165KRA2_9APHY</name>
<dbReference type="InterPro" id="IPR013907">
    <property type="entry name" value="Sds3"/>
</dbReference>
<keyword evidence="8" id="KW-1185">Reference proteome</keyword>
<dbReference type="Pfam" id="PF08598">
    <property type="entry name" value="Sds3"/>
    <property type="match status" value="1"/>
</dbReference>
<feature type="compositionally biased region" description="Acidic residues" evidence="6">
    <location>
        <begin position="213"/>
        <end position="245"/>
    </location>
</feature>
<dbReference type="GO" id="GO:0010468">
    <property type="term" value="P:regulation of gene expression"/>
    <property type="evidence" value="ECO:0007669"/>
    <property type="project" value="UniProtKB-ARBA"/>
</dbReference>
<feature type="region of interest" description="Disordered" evidence="6">
    <location>
        <begin position="680"/>
        <end position="719"/>
    </location>
</feature>
<feature type="compositionally biased region" description="Low complexity" evidence="6">
    <location>
        <begin position="300"/>
        <end position="326"/>
    </location>
</feature>
<organism evidence="7 8">
    <name type="scientific">Daedalea quercina L-15889</name>
    <dbReference type="NCBI Taxonomy" id="1314783"/>
    <lineage>
        <taxon>Eukaryota</taxon>
        <taxon>Fungi</taxon>
        <taxon>Dikarya</taxon>
        <taxon>Basidiomycota</taxon>
        <taxon>Agaricomycotina</taxon>
        <taxon>Agaricomycetes</taxon>
        <taxon>Polyporales</taxon>
        <taxon>Fomitopsis</taxon>
    </lineage>
</organism>
<feature type="region of interest" description="Disordered" evidence="6">
    <location>
        <begin position="300"/>
        <end position="389"/>
    </location>
</feature>
<evidence type="ECO:0000256" key="5">
    <source>
        <dbReference type="ARBA" id="ARBA00023242"/>
    </source>
</evidence>
<evidence type="ECO:0000313" key="8">
    <source>
        <dbReference type="Proteomes" id="UP000076727"/>
    </source>
</evidence>
<evidence type="ECO:0000256" key="6">
    <source>
        <dbReference type="SAM" id="MobiDB-lite"/>
    </source>
</evidence>
<feature type="region of interest" description="Disordered" evidence="6">
    <location>
        <begin position="520"/>
        <end position="551"/>
    </location>
</feature>
<dbReference type="SMART" id="SM01401">
    <property type="entry name" value="Sds3"/>
    <property type="match status" value="1"/>
</dbReference>
<feature type="compositionally biased region" description="Basic residues" evidence="6">
    <location>
        <begin position="348"/>
        <end position="360"/>
    </location>
</feature>
<dbReference type="AlphaFoldDB" id="A0A165KRA2"/>
<feature type="compositionally biased region" description="Basic and acidic residues" evidence="6">
    <location>
        <begin position="58"/>
        <end position="71"/>
    </location>
</feature>
<dbReference type="PANTHER" id="PTHR21964">
    <property type="entry name" value="BREAST CANCER METASTASIS-SUPPRESSOR 1"/>
    <property type="match status" value="1"/>
</dbReference>
<keyword evidence="2" id="KW-0678">Repressor</keyword>
<feature type="compositionally biased region" description="Basic and acidic residues" evidence="6">
    <location>
        <begin position="361"/>
        <end position="372"/>
    </location>
</feature>
<feature type="compositionally biased region" description="Low complexity" evidence="6">
    <location>
        <begin position="1018"/>
        <end position="1030"/>
    </location>
</feature>
<dbReference type="OrthoDB" id="20886at2759"/>